<keyword evidence="3" id="KW-0813">Transport</keyword>
<dbReference type="RefSeq" id="WP_133678390.1">
    <property type="nucleotide sequence ID" value="NZ_SNZP01000002.1"/>
</dbReference>
<evidence type="ECO:0000256" key="6">
    <source>
        <dbReference type="ARBA" id="ARBA00022692"/>
    </source>
</evidence>
<evidence type="ECO:0000259" key="11">
    <source>
        <dbReference type="PROSITE" id="PS52015"/>
    </source>
</evidence>
<evidence type="ECO:0000313" key="12">
    <source>
        <dbReference type="EMBL" id="TDR81947.1"/>
    </source>
</evidence>
<dbReference type="OrthoDB" id="9792439at2"/>
<evidence type="ECO:0000256" key="7">
    <source>
        <dbReference type="ARBA" id="ARBA00022927"/>
    </source>
</evidence>
<keyword evidence="8" id="KW-1133">Transmembrane helix</keyword>
<dbReference type="SUPFAM" id="SSF74653">
    <property type="entry name" value="TolA/TonB C-terminal domain"/>
    <property type="match status" value="1"/>
</dbReference>
<feature type="region of interest" description="Disordered" evidence="10">
    <location>
        <begin position="69"/>
        <end position="89"/>
    </location>
</feature>
<evidence type="ECO:0000256" key="5">
    <source>
        <dbReference type="ARBA" id="ARBA00022519"/>
    </source>
</evidence>
<dbReference type="AlphaFoldDB" id="A0A4R7BE56"/>
<proteinExistence type="inferred from homology"/>
<evidence type="ECO:0000256" key="8">
    <source>
        <dbReference type="ARBA" id="ARBA00022989"/>
    </source>
</evidence>
<evidence type="ECO:0000256" key="4">
    <source>
        <dbReference type="ARBA" id="ARBA00022475"/>
    </source>
</evidence>
<name>A0A4R7BE56_9NEIS</name>
<keyword evidence="4" id="KW-1003">Cell membrane</keyword>
<dbReference type="NCBIfam" id="TIGR01352">
    <property type="entry name" value="tonB_Cterm"/>
    <property type="match status" value="1"/>
</dbReference>
<reference evidence="12 13" key="1">
    <citation type="submission" date="2019-03" db="EMBL/GenBank/DDBJ databases">
        <title>Genomic Encyclopedia of Type Strains, Phase III (KMG-III): the genomes of soil and plant-associated and newly described type strains.</title>
        <authorList>
            <person name="Whitman W."/>
        </authorList>
    </citation>
    <scope>NUCLEOTIDE SEQUENCE [LARGE SCALE GENOMIC DNA]</scope>
    <source>
        <strain evidence="12 13">CECT 8976</strain>
    </source>
</reference>
<comment type="similarity">
    <text evidence="2">Belongs to the TonB family.</text>
</comment>
<keyword evidence="7" id="KW-0653">Protein transport</keyword>
<protein>
    <submittedName>
        <fullName evidence="12">Protein TonB</fullName>
    </submittedName>
</protein>
<dbReference type="PROSITE" id="PS52015">
    <property type="entry name" value="TONB_CTD"/>
    <property type="match status" value="1"/>
</dbReference>
<dbReference type="GO" id="GO:0015031">
    <property type="term" value="P:protein transport"/>
    <property type="evidence" value="ECO:0007669"/>
    <property type="project" value="UniProtKB-KW"/>
</dbReference>
<organism evidence="12 13">
    <name type="scientific">Paludibacterium purpuratum</name>
    <dbReference type="NCBI Taxonomy" id="1144873"/>
    <lineage>
        <taxon>Bacteria</taxon>
        <taxon>Pseudomonadati</taxon>
        <taxon>Pseudomonadota</taxon>
        <taxon>Betaproteobacteria</taxon>
        <taxon>Neisseriales</taxon>
        <taxon>Chromobacteriaceae</taxon>
        <taxon>Paludibacterium</taxon>
    </lineage>
</organism>
<feature type="domain" description="TonB C-terminal" evidence="11">
    <location>
        <begin position="131"/>
        <end position="217"/>
    </location>
</feature>
<dbReference type="InterPro" id="IPR037682">
    <property type="entry name" value="TonB_C"/>
</dbReference>
<keyword evidence="6" id="KW-0812">Transmembrane</keyword>
<dbReference type="GO" id="GO:0031992">
    <property type="term" value="F:energy transducer activity"/>
    <property type="evidence" value="ECO:0007669"/>
    <property type="project" value="TreeGrafter"/>
</dbReference>
<comment type="subcellular location">
    <subcellularLocation>
        <location evidence="1">Cell inner membrane</location>
        <topology evidence="1">Single-pass membrane protein</topology>
        <orientation evidence="1">Periplasmic side</orientation>
    </subcellularLocation>
</comment>
<gene>
    <name evidence="12" type="ORF">DFP86_10257</name>
</gene>
<dbReference type="Proteomes" id="UP000295611">
    <property type="component" value="Unassembled WGS sequence"/>
</dbReference>
<dbReference type="Gene3D" id="3.30.1150.10">
    <property type="match status" value="1"/>
</dbReference>
<evidence type="ECO:0000256" key="9">
    <source>
        <dbReference type="ARBA" id="ARBA00023136"/>
    </source>
</evidence>
<evidence type="ECO:0000256" key="3">
    <source>
        <dbReference type="ARBA" id="ARBA00022448"/>
    </source>
</evidence>
<dbReference type="PANTHER" id="PTHR33446">
    <property type="entry name" value="PROTEIN TONB-RELATED"/>
    <property type="match status" value="1"/>
</dbReference>
<accession>A0A4R7BE56</accession>
<dbReference type="GO" id="GO:0098797">
    <property type="term" value="C:plasma membrane protein complex"/>
    <property type="evidence" value="ECO:0007669"/>
    <property type="project" value="TreeGrafter"/>
</dbReference>
<dbReference type="PANTHER" id="PTHR33446:SF2">
    <property type="entry name" value="PROTEIN TONB"/>
    <property type="match status" value="1"/>
</dbReference>
<evidence type="ECO:0000313" key="13">
    <source>
        <dbReference type="Proteomes" id="UP000295611"/>
    </source>
</evidence>
<evidence type="ECO:0000256" key="1">
    <source>
        <dbReference type="ARBA" id="ARBA00004383"/>
    </source>
</evidence>
<keyword evidence="13" id="KW-1185">Reference proteome</keyword>
<evidence type="ECO:0000256" key="2">
    <source>
        <dbReference type="ARBA" id="ARBA00006555"/>
    </source>
</evidence>
<keyword evidence="5" id="KW-0997">Cell inner membrane</keyword>
<evidence type="ECO:0000256" key="10">
    <source>
        <dbReference type="SAM" id="MobiDB-lite"/>
    </source>
</evidence>
<comment type="caution">
    <text evidence="12">The sequence shown here is derived from an EMBL/GenBank/DDBJ whole genome shotgun (WGS) entry which is preliminary data.</text>
</comment>
<keyword evidence="9" id="KW-0472">Membrane</keyword>
<dbReference type="InterPro" id="IPR051045">
    <property type="entry name" value="TonB-dependent_transducer"/>
</dbReference>
<dbReference type="EMBL" id="SNZP01000002">
    <property type="protein sequence ID" value="TDR81947.1"/>
    <property type="molecule type" value="Genomic_DNA"/>
</dbReference>
<dbReference type="GO" id="GO:0055085">
    <property type="term" value="P:transmembrane transport"/>
    <property type="evidence" value="ECO:0007669"/>
    <property type="project" value="InterPro"/>
</dbReference>
<sequence length="217" mass="22793">MPTPRARNTLAPYPPAHRRQIVCLALALGLHALLFSTLESPTSFVSVPATVGPLQVSLRFAPMQPTAALKPHAPPPPLRAHALAGTAKQRPTIRAVRSTALTVPAPPPSASAVAHTATGSAADAPPPAIVPAELAFACPFRPAPIYPALSRRAGERGAVLLQVSVDESGHPFRVEIEQSSGFERLDQAAQAAVRLWRCNASRGAVTARQTIRFALDG</sequence>
<dbReference type="InterPro" id="IPR006260">
    <property type="entry name" value="TonB/TolA_C"/>
</dbReference>
<dbReference type="Pfam" id="PF03544">
    <property type="entry name" value="TonB_C"/>
    <property type="match status" value="1"/>
</dbReference>